<proteinExistence type="predicted"/>
<dbReference type="InterPro" id="IPR013216">
    <property type="entry name" value="Methyltransf_11"/>
</dbReference>
<dbReference type="GO" id="GO:0032259">
    <property type="term" value="P:methylation"/>
    <property type="evidence" value="ECO:0007669"/>
    <property type="project" value="UniProtKB-KW"/>
</dbReference>
<accession>A0AAP2CT78</accession>
<protein>
    <submittedName>
        <fullName evidence="5">Class I SAM-dependent methyltransferase</fullName>
    </submittedName>
</protein>
<dbReference type="PANTHER" id="PTHR43464">
    <property type="entry name" value="METHYLTRANSFERASE"/>
    <property type="match status" value="1"/>
</dbReference>
<keyword evidence="6" id="KW-1185">Reference proteome</keyword>
<name>A0AAP2CT78_9RHOB</name>
<comment type="caution">
    <text evidence="5">The sequence shown here is derived from an EMBL/GenBank/DDBJ whole genome shotgun (WGS) entry which is preliminary data.</text>
</comment>
<dbReference type="EMBL" id="JADQAZ010000001">
    <property type="protein sequence ID" value="MBT0957183.1"/>
    <property type="molecule type" value="Genomic_DNA"/>
</dbReference>
<dbReference type="InterPro" id="IPR029063">
    <property type="entry name" value="SAM-dependent_MTases_sf"/>
</dbReference>
<dbReference type="AlphaFoldDB" id="A0AAP2CT78"/>
<sequence length="231" mass="26162">MDAEFDAYVETYADQHSKSIRLSGESPEYFADYKIRELARLARLWGMERPDILDFGSGMGNSLPAFRKYFPGNPVTAADVSAASLEAAVEIHGGEEAQLVIADRIIPVRSGRFDLVFTACVFHHIPEEEHVDWLADIRRVTRRGGRLVIFEHNPFNPLTQHAVRNCPFDENAVLITPRQMRARLRRAGWEQPKTDFHVFFPGALAKLRPLEAYLRWCGIGGQYACYGVAPE</sequence>
<dbReference type="Pfam" id="PF08241">
    <property type="entry name" value="Methyltransf_11"/>
    <property type="match status" value="1"/>
</dbReference>
<feature type="domain" description="Methyltransferase type 11" evidence="4">
    <location>
        <begin position="53"/>
        <end position="149"/>
    </location>
</feature>
<dbReference type="GO" id="GO:0008757">
    <property type="term" value="F:S-adenosylmethionine-dependent methyltransferase activity"/>
    <property type="evidence" value="ECO:0007669"/>
    <property type="project" value="InterPro"/>
</dbReference>
<keyword evidence="1 5" id="KW-0489">Methyltransferase</keyword>
<dbReference type="PANTHER" id="PTHR43464:SF19">
    <property type="entry name" value="UBIQUINONE BIOSYNTHESIS O-METHYLTRANSFERASE, MITOCHONDRIAL"/>
    <property type="match status" value="1"/>
</dbReference>
<evidence type="ECO:0000256" key="3">
    <source>
        <dbReference type="ARBA" id="ARBA00022691"/>
    </source>
</evidence>
<evidence type="ECO:0000259" key="4">
    <source>
        <dbReference type="Pfam" id="PF08241"/>
    </source>
</evidence>
<reference evidence="5 6" key="1">
    <citation type="journal article" date="2021" name="Arch. Microbiol.">
        <title>Harenicola maris gen. nov., sp. nov. isolated from the Sea of Japan shallow sediments.</title>
        <authorList>
            <person name="Romanenko L.A."/>
            <person name="Kurilenko V.V."/>
            <person name="Chernysheva N.Y."/>
            <person name="Tekutyeva L.A."/>
            <person name="Velansky P.V."/>
            <person name="Svetashev V.I."/>
            <person name="Isaeva M.P."/>
        </authorList>
    </citation>
    <scope>NUCLEOTIDE SEQUENCE [LARGE SCALE GENOMIC DNA]</scope>
    <source>
        <strain evidence="5 6">KMM 3653</strain>
    </source>
</reference>
<dbReference type="Gene3D" id="3.40.50.150">
    <property type="entry name" value="Vaccinia Virus protein VP39"/>
    <property type="match status" value="1"/>
</dbReference>
<evidence type="ECO:0000313" key="6">
    <source>
        <dbReference type="Proteomes" id="UP001315686"/>
    </source>
</evidence>
<evidence type="ECO:0000256" key="2">
    <source>
        <dbReference type="ARBA" id="ARBA00022679"/>
    </source>
</evidence>
<dbReference type="Proteomes" id="UP001315686">
    <property type="component" value="Unassembled WGS sequence"/>
</dbReference>
<keyword evidence="3" id="KW-0949">S-adenosyl-L-methionine</keyword>
<dbReference type="CDD" id="cd02440">
    <property type="entry name" value="AdoMet_MTases"/>
    <property type="match status" value="1"/>
</dbReference>
<dbReference type="SUPFAM" id="SSF53335">
    <property type="entry name" value="S-adenosyl-L-methionine-dependent methyltransferases"/>
    <property type="match status" value="1"/>
</dbReference>
<gene>
    <name evidence="5" type="ORF">IV417_07290</name>
</gene>
<organism evidence="5 6">
    <name type="scientific">Harenicola maris</name>
    <dbReference type="NCBI Taxonomy" id="2841044"/>
    <lineage>
        <taxon>Bacteria</taxon>
        <taxon>Pseudomonadati</taxon>
        <taxon>Pseudomonadota</taxon>
        <taxon>Alphaproteobacteria</taxon>
        <taxon>Rhodobacterales</taxon>
        <taxon>Paracoccaceae</taxon>
        <taxon>Harenicola</taxon>
    </lineage>
</organism>
<evidence type="ECO:0000313" key="5">
    <source>
        <dbReference type="EMBL" id="MBT0957183.1"/>
    </source>
</evidence>
<evidence type="ECO:0000256" key="1">
    <source>
        <dbReference type="ARBA" id="ARBA00022603"/>
    </source>
</evidence>
<keyword evidence="2" id="KW-0808">Transferase</keyword>